<keyword evidence="1" id="KW-1133">Transmembrane helix</keyword>
<protein>
    <submittedName>
        <fullName evidence="2">Uncharacterized protein</fullName>
    </submittedName>
</protein>
<proteinExistence type="predicted"/>
<accession>A0A510E1H0</accession>
<evidence type="ECO:0000313" key="3">
    <source>
        <dbReference type="Proteomes" id="UP000325030"/>
    </source>
</evidence>
<sequence length="688" mass="78991">MKFNAFVLIKKIGLSFGHVYLTNFRASIKYFTYEKLDYIIVSVINFIIFRELLFNGYLDYGDFSTAPSFALNLNPLGEITGVTNNLGSSIGVSFSGPFTTLTLALLLLLFKSYYLNIFNFLYIMFFSYGLIYLSKTFTESKIISLISGIFGTYNGAVFNQFSWLPTAMFLIFLPWFLAFYYKYRISCKKFKYYILSILSIGFASLYGPSIPALFVTLLGIEIYSWSLNGNIISSIKNITLILISFIIYHLNVILSFDSTYKIVSNSFFPGETLKFSLVQILTFQVTMPWENLFKILLNYLHFTTLYTLYIFIILIYFIISVVLLSIWKKTFPLLLGILYIPLLGYQTNLLFMYTILGHISPAFVGIDPYEYDPLIAILYSVVLSNLIVYKNEKRIYNILLKYISIFAVVIIVISSIMVAIAEYQVTSYTYSHIDVPSGFVKAYRSVDNEIYMTVPTTYSLGFNYTVRNYSIFYGSPYFRPISVSFYWQFPSGFILYQNPVNINSISPLLVKMFNAYSENNSTEFRIIANEIGLKYIIWFNLSKMPLGFWPSYPYSWDINNLSKLIQISGFSLYEKYGNSVAILENPNILSYNISNNGIGYIIHAQKSNINKIITAIPYGSGYITLQQNGIKLGDKGGMLTISFRNNLEDNILVIPKTAIYNLITVLGSILYITLLLFYLRRIKHRGLI</sequence>
<dbReference type="EMBL" id="AP018930">
    <property type="protein sequence ID" value="BBG25938.1"/>
    <property type="molecule type" value="Genomic_DNA"/>
</dbReference>
<dbReference type="GeneID" id="41716914"/>
<organism evidence="2 3">
    <name type="scientific">Sulfuracidifex tepidarius</name>
    <dbReference type="NCBI Taxonomy" id="1294262"/>
    <lineage>
        <taxon>Archaea</taxon>
        <taxon>Thermoproteota</taxon>
        <taxon>Thermoprotei</taxon>
        <taxon>Sulfolobales</taxon>
        <taxon>Sulfolobaceae</taxon>
        <taxon>Sulfuracidifex</taxon>
    </lineage>
</organism>
<feature type="transmembrane region" description="Helical" evidence="1">
    <location>
        <begin position="268"/>
        <end position="286"/>
    </location>
</feature>
<keyword evidence="1" id="KW-0472">Membrane</keyword>
<feature type="transmembrane region" description="Helical" evidence="1">
    <location>
        <begin position="38"/>
        <end position="58"/>
    </location>
</feature>
<feature type="transmembrane region" description="Helical" evidence="1">
    <location>
        <begin position="238"/>
        <end position="256"/>
    </location>
</feature>
<keyword evidence="1" id="KW-0812">Transmembrane</keyword>
<feature type="transmembrane region" description="Helical" evidence="1">
    <location>
        <begin position="658"/>
        <end position="679"/>
    </location>
</feature>
<gene>
    <name evidence="2" type="ORF">IC007_0443</name>
</gene>
<dbReference type="Proteomes" id="UP000325030">
    <property type="component" value="Chromosome"/>
</dbReference>
<feature type="transmembrane region" description="Helical" evidence="1">
    <location>
        <begin position="306"/>
        <end position="326"/>
    </location>
</feature>
<feature type="transmembrane region" description="Helical" evidence="1">
    <location>
        <begin position="117"/>
        <end position="134"/>
    </location>
</feature>
<reference evidence="3" key="1">
    <citation type="submission" date="2018-09" db="EMBL/GenBank/DDBJ databases">
        <title>Complete Genome Sequencing of Sulfolobus sp. JCM 16834.</title>
        <authorList>
            <person name="Kato S."/>
            <person name="Itoh T."/>
            <person name="Ohkuma M."/>
        </authorList>
    </citation>
    <scope>NUCLEOTIDE SEQUENCE [LARGE SCALE GENOMIC DNA]</scope>
    <source>
        <strain evidence="3">IC-007</strain>
    </source>
</reference>
<evidence type="ECO:0000313" key="2">
    <source>
        <dbReference type="EMBL" id="BBG25938.1"/>
    </source>
</evidence>
<feature type="transmembrane region" description="Helical" evidence="1">
    <location>
        <begin position="333"/>
        <end position="359"/>
    </location>
</feature>
<feature type="transmembrane region" description="Helical" evidence="1">
    <location>
        <begin position="161"/>
        <end position="181"/>
    </location>
</feature>
<feature type="transmembrane region" description="Helical" evidence="1">
    <location>
        <begin position="90"/>
        <end position="110"/>
    </location>
</feature>
<name>A0A510E1H0_9CREN</name>
<dbReference type="RefSeq" id="WP_149564638.1">
    <property type="nucleotide sequence ID" value="NZ_AP018930.1"/>
</dbReference>
<dbReference type="AlphaFoldDB" id="A0A510E1H0"/>
<feature type="transmembrane region" description="Helical" evidence="1">
    <location>
        <begin position="371"/>
        <end position="388"/>
    </location>
</feature>
<feature type="transmembrane region" description="Helical" evidence="1">
    <location>
        <begin position="193"/>
        <end position="218"/>
    </location>
</feature>
<feature type="transmembrane region" description="Helical" evidence="1">
    <location>
        <begin position="400"/>
        <end position="421"/>
    </location>
</feature>
<evidence type="ECO:0000256" key="1">
    <source>
        <dbReference type="SAM" id="Phobius"/>
    </source>
</evidence>